<keyword evidence="3" id="KW-1185">Reference proteome</keyword>
<evidence type="ECO:0000313" key="2">
    <source>
        <dbReference type="EMBL" id="KAL3795939.1"/>
    </source>
</evidence>
<gene>
    <name evidence="2" type="ORF">HJC23_002210</name>
</gene>
<reference evidence="2 3" key="1">
    <citation type="journal article" date="2020" name="G3 (Bethesda)">
        <title>Improved Reference Genome for Cyclotella cryptica CCMP332, a Model for Cell Wall Morphogenesis, Salinity Adaptation, and Lipid Production in Diatoms (Bacillariophyta).</title>
        <authorList>
            <person name="Roberts W.R."/>
            <person name="Downey K.M."/>
            <person name="Ruck E.C."/>
            <person name="Traller J.C."/>
            <person name="Alverson A.J."/>
        </authorList>
    </citation>
    <scope>NUCLEOTIDE SEQUENCE [LARGE SCALE GENOMIC DNA]</scope>
    <source>
        <strain evidence="2 3">CCMP332</strain>
    </source>
</reference>
<dbReference type="Pfam" id="PF19671">
    <property type="entry name" value="DUF6174"/>
    <property type="match status" value="1"/>
</dbReference>
<dbReference type="InterPro" id="IPR046172">
    <property type="entry name" value="DUF6174"/>
</dbReference>
<protein>
    <submittedName>
        <fullName evidence="2">Uncharacterized protein</fullName>
    </submittedName>
</protein>
<dbReference type="Proteomes" id="UP001516023">
    <property type="component" value="Unassembled WGS sequence"/>
</dbReference>
<evidence type="ECO:0000256" key="1">
    <source>
        <dbReference type="SAM" id="SignalP"/>
    </source>
</evidence>
<dbReference type="EMBL" id="JABMIG020000067">
    <property type="protein sequence ID" value="KAL3795939.1"/>
    <property type="molecule type" value="Genomic_DNA"/>
</dbReference>
<organism evidence="2 3">
    <name type="scientific">Cyclotella cryptica</name>
    <dbReference type="NCBI Taxonomy" id="29204"/>
    <lineage>
        <taxon>Eukaryota</taxon>
        <taxon>Sar</taxon>
        <taxon>Stramenopiles</taxon>
        <taxon>Ochrophyta</taxon>
        <taxon>Bacillariophyta</taxon>
        <taxon>Coscinodiscophyceae</taxon>
        <taxon>Thalassiosirophycidae</taxon>
        <taxon>Stephanodiscales</taxon>
        <taxon>Stephanodiscaceae</taxon>
        <taxon>Cyclotella</taxon>
    </lineage>
</organism>
<proteinExistence type="predicted"/>
<evidence type="ECO:0000313" key="3">
    <source>
        <dbReference type="Proteomes" id="UP001516023"/>
    </source>
</evidence>
<comment type="caution">
    <text evidence="2">The sequence shown here is derived from an EMBL/GenBank/DDBJ whole genome shotgun (WGS) entry which is preliminary data.</text>
</comment>
<feature type="signal peptide" evidence="1">
    <location>
        <begin position="1"/>
        <end position="23"/>
    </location>
</feature>
<keyword evidence="1" id="KW-0732">Signal</keyword>
<dbReference type="AlphaFoldDB" id="A0ABD3Q5Y6"/>
<sequence>MAKTSNLITAALLLLFQPFSAYAIKFQTVDAERVRMAQPDPEWPDDTPTYNATALQAQLDAHRAIWDAFAGEPKNYDMSFERICFCPEQWRGPFAMRVRSGKVESATYLSESMRESSVDPDLLRGLLTVDGVFNEIQKGLDRSYVDLQITYNETAGYPSSFYSDTSKRIADDETTFRISDLVLVDE</sequence>
<feature type="chain" id="PRO_5044814027" evidence="1">
    <location>
        <begin position="24"/>
        <end position="186"/>
    </location>
</feature>
<accession>A0ABD3Q5Y6</accession>
<name>A0ABD3Q5Y6_9STRA</name>